<dbReference type="PANTHER" id="PTHR43329">
    <property type="entry name" value="EPOXIDE HYDROLASE"/>
    <property type="match status" value="1"/>
</dbReference>
<feature type="domain" description="AB hydrolase-1" evidence="2">
    <location>
        <begin position="26"/>
        <end position="143"/>
    </location>
</feature>
<dbReference type="GO" id="GO:0016787">
    <property type="term" value="F:hydrolase activity"/>
    <property type="evidence" value="ECO:0007669"/>
    <property type="project" value="UniProtKB-KW"/>
</dbReference>
<dbReference type="InterPro" id="IPR000639">
    <property type="entry name" value="Epox_hydrolase-like"/>
</dbReference>
<name>A0A1N7EN52_9NOCA</name>
<dbReference type="Proteomes" id="UP000186218">
    <property type="component" value="Unassembled WGS sequence"/>
</dbReference>
<organism evidence="3 4">
    <name type="scientific">Williamsia sterculiae</name>
    <dbReference type="NCBI Taxonomy" id="1344003"/>
    <lineage>
        <taxon>Bacteria</taxon>
        <taxon>Bacillati</taxon>
        <taxon>Actinomycetota</taxon>
        <taxon>Actinomycetes</taxon>
        <taxon>Mycobacteriales</taxon>
        <taxon>Nocardiaceae</taxon>
        <taxon>Williamsia</taxon>
    </lineage>
</organism>
<dbReference type="STRING" id="1344003.SAMN05445060_1482"/>
<reference evidence="3 4" key="1">
    <citation type="submission" date="2017-01" db="EMBL/GenBank/DDBJ databases">
        <authorList>
            <person name="Mah S.A."/>
            <person name="Swanson W.J."/>
            <person name="Moy G.W."/>
            <person name="Vacquier V.D."/>
        </authorList>
    </citation>
    <scope>NUCLEOTIDE SEQUENCE [LARGE SCALE GENOMIC DNA]</scope>
    <source>
        <strain evidence="3 4">CPCC 203464</strain>
    </source>
</reference>
<dbReference type="InterPro" id="IPR029058">
    <property type="entry name" value="AB_hydrolase_fold"/>
</dbReference>
<evidence type="ECO:0000313" key="4">
    <source>
        <dbReference type="Proteomes" id="UP000186218"/>
    </source>
</evidence>
<keyword evidence="1" id="KW-0378">Hydrolase</keyword>
<keyword evidence="4" id="KW-1185">Reference proteome</keyword>
<dbReference type="InterPro" id="IPR000073">
    <property type="entry name" value="AB_hydrolase_1"/>
</dbReference>
<evidence type="ECO:0000313" key="3">
    <source>
        <dbReference type="EMBL" id="SIR89482.1"/>
    </source>
</evidence>
<dbReference type="SUPFAM" id="SSF53474">
    <property type="entry name" value="alpha/beta-Hydrolases"/>
    <property type="match status" value="1"/>
</dbReference>
<protein>
    <submittedName>
        <fullName evidence="3">Pimeloyl-ACP methyl ester carboxylesterase</fullName>
    </submittedName>
</protein>
<gene>
    <name evidence="3" type="ORF">SAMN05445060_1482</name>
</gene>
<dbReference type="OrthoDB" id="2987348at2"/>
<accession>A0A1N7EN52</accession>
<dbReference type="Gene3D" id="3.40.50.1820">
    <property type="entry name" value="alpha/beta hydrolase"/>
    <property type="match status" value="1"/>
</dbReference>
<evidence type="ECO:0000256" key="1">
    <source>
        <dbReference type="ARBA" id="ARBA00022801"/>
    </source>
</evidence>
<proteinExistence type="predicted"/>
<dbReference type="Pfam" id="PF00561">
    <property type="entry name" value="Abhydrolase_1"/>
    <property type="match status" value="1"/>
</dbReference>
<dbReference type="AlphaFoldDB" id="A0A1N7EN52"/>
<dbReference type="EMBL" id="FTNT01000003">
    <property type="protein sequence ID" value="SIR89482.1"/>
    <property type="molecule type" value="Genomic_DNA"/>
</dbReference>
<dbReference type="PRINTS" id="PR00412">
    <property type="entry name" value="EPOXHYDRLASE"/>
</dbReference>
<sequence length="295" mass="32121">MSAFQVATTPLLDIAYLGYGSSDGEVVVLSHGFPYDVRSYADVAPILAERGLRVIVPWLRGYGPTRFRDPAIMRSGQQAALGRDLVDLLDALGIENAVVGGYDWGGRASCVAAALHPERIRGLVTVDGYNIQDIDQQTAPAAPHAEKNMWYQQYFQSDRGRAGLVMNRRELCRLLWNDWSPSWAGADDAFEASADSLNNPDFVDVVIHSYRHRRRAAAGDTRYDDDERALAATPAITVPAVVLSGRDKGMGFSDPEDDRKLFVGGFEGRVLDGVGHNPPQEAPAAFADAVLSLSD</sequence>
<dbReference type="RefSeq" id="WP_076477973.1">
    <property type="nucleotide sequence ID" value="NZ_FTNT01000003.1"/>
</dbReference>
<evidence type="ECO:0000259" key="2">
    <source>
        <dbReference type="Pfam" id="PF00561"/>
    </source>
</evidence>